<name>A0ABW3KG28_9GAMM</name>
<sequence>MLAHHLNDVKELIYYLDGPPELVAAMKELLEQIGVDADQVRNEEFSGY</sequence>
<proteinExistence type="predicted"/>
<keyword evidence="2" id="KW-1185">Reference proteome</keyword>
<dbReference type="Proteomes" id="UP001597048">
    <property type="component" value="Unassembled WGS sequence"/>
</dbReference>
<dbReference type="SUPFAM" id="SSF52343">
    <property type="entry name" value="Ferredoxin reductase-like, C-terminal NADP-linked domain"/>
    <property type="match status" value="1"/>
</dbReference>
<dbReference type="InterPro" id="IPR039261">
    <property type="entry name" value="FNR_nucleotide-bd"/>
</dbReference>
<reference evidence="2" key="1">
    <citation type="journal article" date="2019" name="Int. J. Syst. Evol. Microbiol.">
        <title>The Global Catalogue of Microorganisms (GCM) 10K type strain sequencing project: providing services to taxonomists for standard genome sequencing and annotation.</title>
        <authorList>
            <consortium name="The Broad Institute Genomics Platform"/>
            <consortium name="The Broad Institute Genome Sequencing Center for Infectious Disease"/>
            <person name="Wu L."/>
            <person name="Ma J."/>
        </authorList>
    </citation>
    <scope>NUCLEOTIDE SEQUENCE [LARGE SCALE GENOMIC DNA]</scope>
    <source>
        <strain evidence="2">CCUG 60525</strain>
    </source>
</reference>
<dbReference type="RefSeq" id="WP_379557902.1">
    <property type="nucleotide sequence ID" value="NZ_JBHTJS010000028.1"/>
</dbReference>
<gene>
    <name evidence="1" type="ORF">ACFQ1C_07085</name>
</gene>
<evidence type="ECO:0000313" key="1">
    <source>
        <dbReference type="EMBL" id="MFD1007914.1"/>
    </source>
</evidence>
<dbReference type="Gene3D" id="3.40.50.80">
    <property type="entry name" value="Nucleotide-binding domain of ferredoxin-NADP reductase (FNR) module"/>
    <property type="match status" value="1"/>
</dbReference>
<comment type="caution">
    <text evidence="1">The sequence shown here is derived from an EMBL/GenBank/DDBJ whole genome shotgun (WGS) entry which is preliminary data.</text>
</comment>
<dbReference type="EMBL" id="JBHTJS010000028">
    <property type="protein sequence ID" value="MFD1007914.1"/>
    <property type="molecule type" value="Genomic_DNA"/>
</dbReference>
<protein>
    <submittedName>
        <fullName evidence="1">Uncharacterized protein</fullName>
    </submittedName>
</protein>
<evidence type="ECO:0000313" key="2">
    <source>
        <dbReference type="Proteomes" id="UP001597048"/>
    </source>
</evidence>
<accession>A0ABW3KG28</accession>
<organism evidence="1 2">
    <name type="scientific">Oceanisphaera ostreae</name>
    <dbReference type="NCBI Taxonomy" id="914151"/>
    <lineage>
        <taxon>Bacteria</taxon>
        <taxon>Pseudomonadati</taxon>
        <taxon>Pseudomonadota</taxon>
        <taxon>Gammaproteobacteria</taxon>
        <taxon>Aeromonadales</taxon>
        <taxon>Aeromonadaceae</taxon>
        <taxon>Oceanisphaera</taxon>
    </lineage>
</organism>